<sequence>MKAVVERFFRSQSEQISSVFHRIAAILKTPKGIDTNPWDRFTPIRGLEKRGKWDIIITELMINGSNRNIFIGNAFLENQA</sequence>
<keyword evidence="2" id="KW-1185">Reference proteome</keyword>
<name>A0A1V4SP19_RUMHU</name>
<accession>A0A1V4SP19</accession>
<dbReference type="Proteomes" id="UP000191554">
    <property type="component" value="Unassembled WGS sequence"/>
</dbReference>
<dbReference type="AlphaFoldDB" id="A0A1V4SP19"/>
<gene>
    <name evidence="1" type="ORF">CLHUN_09190</name>
</gene>
<organism evidence="1 2">
    <name type="scientific">Ruminiclostridium hungatei</name>
    <name type="common">Clostridium hungatei</name>
    <dbReference type="NCBI Taxonomy" id="48256"/>
    <lineage>
        <taxon>Bacteria</taxon>
        <taxon>Bacillati</taxon>
        <taxon>Bacillota</taxon>
        <taxon>Clostridia</taxon>
        <taxon>Eubacteriales</taxon>
        <taxon>Oscillospiraceae</taxon>
        <taxon>Ruminiclostridium</taxon>
    </lineage>
</organism>
<dbReference type="STRING" id="48256.CLHUN_09190"/>
<dbReference type="EMBL" id="MZGX01000004">
    <property type="protein sequence ID" value="OPX45543.1"/>
    <property type="molecule type" value="Genomic_DNA"/>
</dbReference>
<dbReference type="RefSeq" id="WP_080063368.1">
    <property type="nucleotide sequence ID" value="NZ_MZGX01000004.1"/>
</dbReference>
<protein>
    <submittedName>
        <fullName evidence="1">Uncharacterized protein</fullName>
    </submittedName>
</protein>
<evidence type="ECO:0000313" key="2">
    <source>
        <dbReference type="Proteomes" id="UP000191554"/>
    </source>
</evidence>
<reference evidence="1 2" key="1">
    <citation type="submission" date="2017-03" db="EMBL/GenBank/DDBJ databases">
        <title>Genome sequence of Clostridium hungatei DSM 14427.</title>
        <authorList>
            <person name="Poehlein A."/>
            <person name="Daniel R."/>
        </authorList>
    </citation>
    <scope>NUCLEOTIDE SEQUENCE [LARGE SCALE GENOMIC DNA]</scope>
    <source>
        <strain evidence="1 2">DSM 14427</strain>
    </source>
</reference>
<proteinExistence type="predicted"/>
<comment type="caution">
    <text evidence="1">The sequence shown here is derived from an EMBL/GenBank/DDBJ whole genome shotgun (WGS) entry which is preliminary data.</text>
</comment>
<evidence type="ECO:0000313" key="1">
    <source>
        <dbReference type="EMBL" id="OPX45543.1"/>
    </source>
</evidence>